<dbReference type="STRING" id="1547922.ISF6_2248"/>
<dbReference type="PANTHER" id="PTHR11908:SF132">
    <property type="entry name" value="ALDEHYDE OXIDASE 1-RELATED"/>
    <property type="match status" value="1"/>
</dbReference>
<proteinExistence type="predicted"/>
<keyword evidence="1" id="KW-0500">Molybdenum</keyword>
<dbReference type="SUPFAM" id="SSF56003">
    <property type="entry name" value="Molybdenum cofactor-binding domain"/>
    <property type="match status" value="1"/>
</dbReference>
<accession>A0A0K8P1A6</accession>
<evidence type="ECO:0000256" key="2">
    <source>
        <dbReference type="ARBA" id="ARBA00023002"/>
    </source>
</evidence>
<evidence type="ECO:0000256" key="1">
    <source>
        <dbReference type="ARBA" id="ARBA00022505"/>
    </source>
</evidence>
<dbReference type="GO" id="GO:0005506">
    <property type="term" value="F:iron ion binding"/>
    <property type="evidence" value="ECO:0007669"/>
    <property type="project" value="InterPro"/>
</dbReference>
<dbReference type="InterPro" id="IPR046867">
    <property type="entry name" value="AldOxase/xan_DH_MoCoBD2"/>
</dbReference>
<dbReference type="Gene3D" id="3.90.1170.50">
    <property type="entry name" value="Aldehyde oxidase/xanthine dehydrogenase, a/b hammerhead"/>
    <property type="match status" value="1"/>
</dbReference>
<evidence type="ECO:0000313" key="5">
    <source>
        <dbReference type="Proteomes" id="UP000037660"/>
    </source>
</evidence>
<reference evidence="5" key="1">
    <citation type="submission" date="2015-07" db="EMBL/GenBank/DDBJ databases">
        <title>Discovery of a poly(ethylene terephthalate assimilation.</title>
        <authorList>
            <person name="Yoshida S."/>
            <person name="Hiraga K."/>
            <person name="Takehana T."/>
            <person name="Taniguchi I."/>
            <person name="Yamaji H."/>
            <person name="Maeda Y."/>
            <person name="Toyohara K."/>
            <person name="Miyamoto K."/>
            <person name="Kimura Y."/>
            <person name="Oda K."/>
        </authorList>
    </citation>
    <scope>NUCLEOTIDE SEQUENCE [LARGE SCALE GENOMIC DNA]</scope>
    <source>
        <strain evidence="5">NBRC 110686 / TISTR 2288 / 201-F6</strain>
    </source>
</reference>
<feature type="domain" description="Aldehyde oxidase/xanthine dehydrogenase a/b hammerhead" evidence="3">
    <location>
        <begin position="29"/>
        <end position="149"/>
    </location>
</feature>
<keyword evidence="5" id="KW-1185">Reference proteome</keyword>
<gene>
    <name evidence="4" type="ORF">ISF6_2248</name>
</gene>
<organism evidence="4 5">
    <name type="scientific">Piscinibacter sakaiensis</name>
    <name type="common">Ideonella sakaiensis</name>
    <dbReference type="NCBI Taxonomy" id="1547922"/>
    <lineage>
        <taxon>Bacteria</taxon>
        <taxon>Pseudomonadati</taxon>
        <taxon>Pseudomonadota</taxon>
        <taxon>Betaproteobacteria</taxon>
        <taxon>Burkholderiales</taxon>
        <taxon>Sphaerotilaceae</taxon>
        <taxon>Piscinibacter</taxon>
    </lineage>
</organism>
<dbReference type="InterPro" id="IPR016208">
    <property type="entry name" value="Ald_Oxase/xanthine_DH-like"/>
</dbReference>
<dbReference type="Pfam" id="PF02738">
    <property type="entry name" value="MoCoBD_1"/>
    <property type="match status" value="1"/>
</dbReference>
<dbReference type="SMART" id="SM01008">
    <property type="entry name" value="Ald_Xan_dh_C"/>
    <property type="match status" value="1"/>
</dbReference>
<name>A0A0K8P1A6_PISS1</name>
<dbReference type="SUPFAM" id="SSF54665">
    <property type="entry name" value="CO dehydrogenase molybdoprotein N-domain-like"/>
    <property type="match status" value="1"/>
</dbReference>
<reference evidence="4 5" key="2">
    <citation type="journal article" date="2016" name="Science">
        <title>A bacterium that degrades and assimilates poly(ethylene terephthalate).</title>
        <authorList>
            <person name="Yoshida S."/>
            <person name="Hiraga K."/>
            <person name="Takehana T."/>
            <person name="Taniguchi I."/>
            <person name="Yamaji H."/>
            <person name="Maeda Y."/>
            <person name="Toyohara K."/>
            <person name="Miyamoto K."/>
            <person name="Kimura Y."/>
            <person name="Oda K."/>
        </authorList>
    </citation>
    <scope>NUCLEOTIDE SEQUENCE [LARGE SCALE GENOMIC DNA]</scope>
    <source>
        <strain evidence="5">NBRC 110686 / TISTR 2288 / 201-F6</strain>
    </source>
</reference>
<dbReference type="EMBL" id="BBYR01000035">
    <property type="protein sequence ID" value="GAP36408.1"/>
    <property type="molecule type" value="Genomic_DNA"/>
</dbReference>
<dbReference type="InterPro" id="IPR037165">
    <property type="entry name" value="AldOxase/xan_DH_Mopterin-bd_sf"/>
</dbReference>
<sequence>MIAPDTAGAAARFGAGQAVRRIEDPALVTGRGRYTDDVVVPGELTLMFLRSPHAHARVLSIDPSSALALPGVVAVMTGADLVAAGVKPLPARLPFKRSDGSPAAAPARLALAHEVVRFAGEAVALVVADDPAAALAALDAIQVDYDPLPAVTDPRAAMAAGAPRLGPAPDNVVATARHGDAAATAAAFARATHTVVLDLVNQRLAPSPIEPRACAAHVDPDSGRLVIRCASQMPTAMRDLVAVSIPGLDPARVRVTVGDVGGGFGMKGTPHPEDLAVAYAAWTLKRPVKWSAQRLEDFCSAVHGRDVTTRAELALDAEGRVLALRLDSLANVGGYAAGPGAIIQLLIGAWVSTSVYDVPAIDLSLSAVLTTTPPVGAYRGAGRPEFIYLIERLMGAAARRLGLAPDELRRRNLVRPEQMPYRNAMDQVYDVGEFARMLEQVRTLSDWDGYAARAAASAARGRLRGRGVVCFLEWTGGNVFDEAVTVTVMPDGIIELVSATQAMGQGIATSYAQLAVDVFDVPIERIRIVQGDTDRANGFGSAGSRSLFTGGAAVQAASQRTVETGKQLAGEALEVATEDLAYRAGRYQVVGTDLGIGLAELAARQPGARLVVEGGARASAPSWPNAAHVCEVEIDPETGEVEVVGYDSVNDIGRVVSPAIVRGQIEGGVLQGLGQALCEEVRFDPDSGQLLSASFMDYALPHADAFRGHRTVFDTSVPCTTNALGVKGVGELGTIGATPAAVLAVIDAFDRIGLGDAAERLQMPLTAPKLWGLLQQRAGA</sequence>
<dbReference type="InterPro" id="IPR008274">
    <property type="entry name" value="AldOxase/xan_DH_MoCoBD1"/>
</dbReference>
<dbReference type="Proteomes" id="UP000037660">
    <property type="component" value="Unassembled WGS sequence"/>
</dbReference>
<dbReference type="PANTHER" id="PTHR11908">
    <property type="entry name" value="XANTHINE DEHYDROGENASE"/>
    <property type="match status" value="1"/>
</dbReference>
<dbReference type="AlphaFoldDB" id="A0A0K8P1A6"/>
<dbReference type="Gene3D" id="3.30.365.10">
    <property type="entry name" value="Aldehyde oxidase/xanthine dehydrogenase, molybdopterin binding domain"/>
    <property type="match status" value="4"/>
</dbReference>
<dbReference type="InterPro" id="IPR036856">
    <property type="entry name" value="Ald_Oxase/Xan_DH_a/b_sf"/>
</dbReference>
<comment type="caution">
    <text evidence="4">The sequence shown here is derived from an EMBL/GenBank/DDBJ whole genome shotgun (WGS) entry which is preliminary data.</text>
</comment>
<dbReference type="GO" id="GO:0016491">
    <property type="term" value="F:oxidoreductase activity"/>
    <property type="evidence" value="ECO:0007669"/>
    <property type="project" value="UniProtKB-KW"/>
</dbReference>
<dbReference type="EC" id="1.-.-.-" evidence="4"/>
<dbReference type="InterPro" id="IPR000674">
    <property type="entry name" value="Ald_Oxase/Xan_DH_a/b"/>
</dbReference>
<protein>
    <submittedName>
        <fullName evidence="4">Putative hypoxanthine oxidase XdhD</fullName>
        <ecNumber evidence="4">1.-.-.-</ecNumber>
    </submittedName>
</protein>
<keyword evidence="2 4" id="KW-0560">Oxidoreductase</keyword>
<evidence type="ECO:0000313" key="4">
    <source>
        <dbReference type="EMBL" id="GAP36408.1"/>
    </source>
</evidence>
<evidence type="ECO:0000259" key="3">
    <source>
        <dbReference type="SMART" id="SM01008"/>
    </source>
</evidence>
<dbReference type="Pfam" id="PF01315">
    <property type="entry name" value="Ald_Xan_dh_C"/>
    <property type="match status" value="1"/>
</dbReference>
<dbReference type="Pfam" id="PF20256">
    <property type="entry name" value="MoCoBD_2"/>
    <property type="match status" value="1"/>
</dbReference>